<evidence type="ECO:0000313" key="6">
    <source>
        <dbReference type="Proteomes" id="UP000680679"/>
    </source>
</evidence>
<comment type="subunit">
    <text evidence="2">Homotetramer.</text>
</comment>
<keyword evidence="1 2" id="KW-0238">DNA-binding</keyword>
<dbReference type="NCBIfam" id="TIGR00621">
    <property type="entry name" value="ssb"/>
    <property type="match status" value="1"/>
</dbReference>
<evidence type="ECO:0000256" key="2">
    <source>
        <dbReference type="HAMAP-Rule" id="MF_00984"/>
    </source>
</evidence>
<dbReference type="InterPro" id="IPR012340">
    <property type="entry name" value="NA-bd_OB-fold"/>
</dbReference>
<comment type="caution">
    <text evidence="2">Lacks conserved residue(s) required for the propagation of feature annotation.</text>
</comment>
<proteinExistence type="inferred from homology"/>
<dbReference type="InterPro" id="IPR000424">
    <property type="entry name" value="Primosome_PriB/ssb"/>
</dbReference>
<dbReference type="Pfam" id="PF00436">
    <property type="entry name" value="SSB"/>
    <property type="match status" value="1"/>
</dbReference>
<protein>
    <recommendedName>
        <fullName evidence="2 3">Single-stranded DNA-binding protein</fullName>
        <shortName evidence="2">SSB</shortName>
    </recommendedName>
</protein>
<keyword evidence="2" id="KW-0227">DNA damage</keyword>
<dbReference type="SUPFAM" id="SSF50249">
    <property type="entry name" value="Nucleic acid-binding proteins"/>
    <property type="match status" value="1"/>
</dbReference>
<dbReference type="CDD" id="cd04496">
    <property type="entry name" value="SSB_OBF"/>
    <property type="match status" value="1"/>
</dbReference>
<keyword evidence="6" id="KW-1185">Reference proteome</keyword>
<feature type="region of interest" description="Disordered" evidence="4">
    <location>
        <begin position="111"/>
        <end position="173"/>
    </location>
</feature>
<name>A0ABM7QQ55_9GAMM</name>
<dbReference type="PROSITE" id="PS50935">
    <property type="entry name" value="SSB"/>
    <property type="match status" value="1"/>
</dbReference>
<keyword evidence="2" id="KW-0234">DNA repair</keyword>
<dbReference type="GO" id="GO:0003677">
    <property type="term" value="F:DNA binding"/>
    <property type="evidence" value="ECO:0007669"/>
    <property type="project" value="UniProtKB-KW"/>
</dbReference>
<dbReference type="RefSeq" id="WP_213379103.1">
    <property type="nucleotide sequence ID" value="NZ_AP024563.1"/>
</dbReference>
<reference evidence="5 6" key="1">
    <citation type="submission" date="2021-04" db="EMBL/GenBank/DDBJ databases">
        <title>Complete genome sequencing of Allochromatium tepidum strain NZ.</title>
        <authorList>
            <person name="Tsukatani Y."/>
            <person name="Mori H."/>
        </authorList>
    </citation>
    <scope>NUCLEOTIDE SEQUENCE [LARGE SCALE GENOMIC DNA]</scope>
    <source>
        <strain evidence="5 6">NZ</strain>
    </source>
</reference>
<evidence type="ECO:0000256" key="1">
    <source>
        <dbReference type="ARBA" id="ARBA00023125"/>
    </source>
</evidence>
<dbReference type="PANTHER" id="PTHR10302">
    <property type="entry name" value="SINGLE-STRANDED DNA-BINDING PROTEIN"/>
    <property type="match status" value="1"/>
</dbReference>
<feature type="compositionally biased region" description="Gly residues" evidence="4">
    <location>
        <begin position="134"/>
        <end position="144"/>
    </location>
</feature>
<evidence type="ECO:0000313" key="5">
    <source>
        <dbReference type="EMBL" id="BCU08074.1"/>
    </source>
</evidence>
<accession>A0ABM7QQ55</accession>
<sequence>MATRGVNKVILIGNLGADPEVRYMPSGDAVANVRIATSESWKDRNTGELQERTEWHSVVFFGKLAEIVKQYLRKGSKIYVEGKLRTRKWQTQDGQDRYTTEVVVDVGGTMQMLDSRPGGASSVPFDDAPASARGGSGGGSGGGRPTAPDSARPSNQDSGNFGGGADFDDDIPF</sequence>
<evidence type="ECO:0000256" key="4">
    <source>
        <dbReference type="SAM" id="MobiDB-lite"/>
    </source>
</evidence>
<keyword evidence="2" id="KW-0233">DNA recombination</keyword>
<keyword evidence="2" id="KW-0235">DNA replication</keyword>
<dbReference type="Proteomes" id="UP000680679">
    <property type="component" value="Chromosome"/>
</dbReference>
<comment type="function">
    <text evidence="2">Plays an important role in DNA replication, recombination and repair. Binds to ssDNA and to an array of partner proteins to recruit them to their sites of action during DNA metabolism.</text>
</comment>
<feature type="short sequence motif" description="Important for interaction with partner proteins" evidence="2">
    <location>
        <begin position="168"/>
        <end position="173"/>
    </location>
</feature>
<dbReference type="InterPro" id="IPR011344">
    <property type="entry name" value="ssDNA-bd"/>
</dbReference>
<dbReference type="HAMAP" id="MF_00984">
    <property type="entry name" value="SSB"/>
    <property type="match status" value="1"/>
</dbReference>
<dbReference type="EMBL" id="AP024563">
    <property type="protein sequence ID" value="BCU08074.1"/>
    <property type="molecule type" value="Genomic_DNA"/>
</dbReference>
<dbReference type="Gene3D" id="2.40.50.140">
    <property type="entry name" value="Nucleic acid-binding proteins"/>
    <property type="match status" value="1"/>
</dbReference>
<gene>
    <name evidence="5" type="ORF">Atep_27510</name>
</gene>
<evidence type="ECO:0000256" key="3">
    <source>
        <dbReference type="RuleBase" id="RU000524"/>
    </source>
</evidence>
<organism evidence="5 6">
    <name type="scientific">Allochromatium tepidum</name>
    <dbReference type="NCBI Taxonomy" id="553982"/>
    <lineage>
        <taxon>Bacteria</taxon>
        <taxon>Pseudomonadati</taxon>
        <taxon>Pseudomonadota</taxon>
        <taxon>Gammaproteobacteria</taxon>
        <taxon>Chromatiales</taxon>
        <taxon>Chromatiaceae</taxon>
        <taxon>Allochromatium</taxon>
    </lineage>
</organism>
<dbReference type="PANTHER" id="PTHR10302:SF27">
    <property type="entry name" value="SINGLE-STRANDED DNA-BINDING PROTEIN"/>
    <property type="match status" value="1"/>
</dbReference>